<reference evidence="12 13" key="1">
    <citation type="submission" date="2020-10" db="EMBL/GenBank/DDBJ databases">
        <title>The genome sequence of Chitinilyticum litopenaei 4Y14.</title>
        <authorList>
            <person name="Liu Y."/>
        </authorList>
    </citation>
    <scope>NUCLEOTIDE SEQUENCE [LARGE SCALE GENOMIC DNA]</scope>
    <source>
        <strain evidence="12 13">4Y14</strain>
    </source>
</reference>
<evidence type="ECO:0000256" key="3">
    <source>
        <dbReference type="ARBA" id="ARBA00023015"/>
    </source>
</evidence>
<name>A0A8J7K267_9NEIS</name>
<evidence type="ECO:0000256" key="6">
    <source>
        <dbReference type="ARBA" id="ARBA00024916"/>
    </source>
</evidence>
<evidence type="ECO:0000313" key="13">
    <source>
        <dbReference type="Proteomes" id="UP000604481"/>
    </source>
</evidence>
<dbReference type="PIRSF" id="PIRSF006092">
    <property type="entry name" value="GreA_GreB"/>
    <property type="match status" value="1"/>
</dbReference>
<keyword evidence="12" id="KW-0251">Elongation factor</keyword>
<dbReference type="InterPro" id="IPR018151">
    <property type="entry name" value="TF_GreA/GreB_CS"/>
</dbReference>
<dbReference type="HAMAP" id="MF_00105">
    <property type="entry name" value="GreA_GreB"/>
    <property type="match status" value="1"/>
</dbReference>
<dbReference type="GO" id="GO:0003677">
    <property type="term" value="F:DNA binding"/>
    <property type="evidence" value="ECO:0007669"/>
    <property type="project" value="UniProtKB-UniRule"/>
</dbReference>
<dbReference type="FunFam" id="3.10.50.30:FF:000001">
    <property type="entry name" value="Transcription elongation factor GreA"/>
    <property type="match status" value="1"/>
</dbReference>
<sequence>MVTIPLTVAGAEKLKQELQHLKSVERPAVIQAIAEARAQGDLSENAEYDAAKEKQGFVEGRIADLEGKLSNAQIIDPKTLADTADGRVVFGATVELEDLESEARVTYQIVGDDEADIKVNKISVSSPIARALIGKYAGDVATVMAPGGEREYEVLDVKYI</sequence>
<keyword evidence="5 8" id="KW-0804">Transcription</keyword>
<dbReference type="EMBL" id="JADFUA010000007">
    <property type="protein sequence ID" value="MBE9610151.1"/>
    <property type="molecule type" value="Genomic_DNA"/>
</dbReference>
<dbReference type="Gene3D" id="3.10.50.30">
    <property type="entry name" value="Transcription elongation factor, GreA/GreB, C-terminal domain"/>
    <property type="match status" value="1"/>
</dbReference>
<comment type="similarity">
    <text evidence="1 8 9">Belongs to the GreA/GreB family.</text>
</comment>
<keyword evidence="12" id="KW-0648">Protein biosynthesis</keyword>
<protein>
    <recommendedName>
        <fullName evidence="2 8">Transcription elongation factor GreA</fullName>
    </recommendedName>
    <alternativeName>
        <fullName evidence="7 8">Transcript cleavage factor GreA</fullName>
    </alternativeName>
</protein>
<dbReference type="PANTHER" id="PTHR30437">
    <property type="entry name" value="TRANSCRIPTION ELONGATION FACTOR GREA"/>
    <property type="match status" value="1"/>
</dbReference>
<dbReference type="FunFam" id="1.10.287.180:FF:000001">
    <property type="entry name" value="Transcription elongation factor GreA"/>
    <property type="match status" value="1"/>
</dbReference>
<dbReference type="PROSITE" id="PS00829">
    <property type="entry name" value="GREAB_1"/>
    <property type="match status" value="1"/>
</dbReference>
<dbReference type="Pfam" id="PF01272">
    <property type="entry name" value="GreA_GreB"/>
    <property type="match status" value="1"/>
</dbReference>
<dbReference type="Pfam" id="PF03449">
    <property type="entry name" value="GreA_GreB_N"/>
    <property type="match status" value="1"/>
</dbReference>
<accession>A0A8J7K267</accession>
<organism evidence="12 13">
    <name type="scientific">Chitinilyticum piscinae</name>
    <dbReference type="NCBI Taxonomy" id="2866724"/>
    <lineage>
        <taxon>Bacteria</taxon>
        <taxon>Pseudomonadati</taxon>
        <taxon>Pseudomonadota</taxon>
        <taxon>Betaproteobacteria</taxon>
        <taxon>Neisseriales</taxon>
        <taxon>Chitinibacteraceae</taxon>
        <taxon>Chitinilyticum</taxon>
    </lineage>
</organism>
<dbReference type="InterPro" id="IPR028624">
    <property type="entry name" value="Tscrpt_elong_fac_GreA/B"/>
</dbReference>
<evidence type="ECO:0000256" key="7">
    <source>
        <dbReference type="ARBA" id="ARBA00030776"/>
    </source>
</evidence>
<gene>
    <name evidence="8 12" type="primary">greA</name>
    <name evidence="12" type="ORF">INR99_12445</name>
</gene>
<dbReference type="InterPro" id="IPR022691">
    <property type="entry name" value="Tscrpt_elong_fac_GreA/B_N"/>
</dbReference>
<dbReference type="GO" id="GO:0006354">
    <property type="term" value="P:DNA-templated transcription elongation"/>
    <property type="evidence" value="ECO:0007669"/>
    <property type="project" value="TreeGrafter"/>
</dbReference>
<evidence type="ECO:0000256" key="1">
    <source>
        <dbReference type="ARBA" id="ARBA00008213"/>
    </source>
</evidence>
<evidence type="ECO:0000259" key="11">
    <source>
        <dbReference type="Pfam" id="PF03449"/>
    </source>
</evidence>
<evidence type="ECO:0000256" key="8">
    <source>
        <dbReference type="HAMAP-Rule" id="MF_00105"/>
    </source>
</evidence>
<dbReference type="SUPFAM" id="SSF54534">
    <property type="entry name" value="FKBP-like"/>
    <property type="match status" value="1"/>
</dbReference>
<dbReference type="GO" id="GO:0070063">
    <property type="term" value="F:RNA polymerase binding"/>
    <property type="evidence" value="ECO:0007669"/>
    <property type="project" value="InterPro"/>
</dbReference>
<evidence type="ECO:0000259" key="10">
    <source>
        <dbReference type="Pfam" id="PF01272"/>
    </source>
</evidence>
<dbReference type="GO" id="GO:0003746">
    <property type="term" value="F:translation elongation factor activity"/>
    <property type="evidence" value="ECO:0007669"/>
    <property type="project" value="UniProtKB-KW"/>
</dbReference>
<dbReference type="NCBIfam" id="TIGR01462">
    <property type="entry name" value="greA"/>
    <property type="match status" value="1"/>
</dbReference>
<dbReference type="NCBIfam" id="NF001263">
    <property type="entry name" value="PRK00226.1-4"/>
    <property type="match status" value="1"/>
</dbReference>
<feature type="domain" description="Transcription elongation factor GreA/GreB N-terminal" evidence="11">
    <location>
        <begin position="4"/>
        <end position="74"/>
    </location>
</feature>
<evidence type="ECO:0000256" key="4">
    <source>
        <dbReference type="ARBA" id="ARBA00023125"/>
    </source>
</evidence>
<evidence type="ECO:0000256" key="2">
    <source>
        <dbReference type="ARBA" id="ARBA00013729"/>
    </source>
</evidence>
<proteinExistence type="inferred from homology"/>
<dbReference type="Gene3D" id="1.10.287.180">
    <property type="entry name" value="Transcription elongation factor, GreA/GreB, N-terminal domain"/>
    <property type="match status" value="1"/>
</dbReference>
<evidence type="ECO:0000256" key="9">
    <source>
        <dbReference type="RuleBase" id="RU000556"/>
    </source>
</evidence>
<dbReference type="SUPFAM" id="SSF46557">
    <property type="entry name" value="GreA transcript cleavage protein, N-terminal domain"/>
    <property type="match status" value="1"/>
</dbReference>
<dbReference type="Proteomes" id="UP000604481">
    <property type="component" value="Unassembled WGS sequence"/>
</dbReference>
<evidence type="ECO:0000256" key="5">
    <source>
        <dbReference type="ARBA" id="ARBA00023163"/>
    </source>
</evidence>
<dbReference type="InterPro" id="IPR006359">
    <property type="entry name" value="Tscrpt_elong_fac_GreA"/>
</dbReference>
<dbReference type="AlphaFoldDB" id="A0A8J7K267"/>
<dbReference type="InterPro" id="IPR036953">
    <property type="entry name" value="GreA/GreB_C_sf"/>
</dbReference>
<dbReference type="NCBIfam" id="NF001264">
    <property type="entry name" value="PRK00226.1-5"/>
    <property type="match status" value="1"/>
</dbReference>
<dbReference type="GO" id="GO:0032784">
    <property type="term" value="P:regulation of DNA-templated transcription elongation"/>
    <property type="evidence" value="ECO:0007669"/>
    <property type="project" value="UniProtKB-UniRule"/>
</dbReference>
<keyword evidence="13" id="KW-1185">Reference proteome</keyword>
<comment type="function">
    <text evidence="6 8 9">Necessary for efficient RNA polymerase transcription elongation past template-encoded arresting sites. The arresting sites in DNA have the property of trapping a certain fraction of elongating RNA polymerases that pass through, resulting in locked ternary complexes. Cleavage of the nascent transcript by cleavage factors such as GreA or GreB allows the resumption of elongation from the new 3'terminus. GreA releases sequences of 2 to 3 nucleotides.</text>
</comment>
<dbReference type="NCBIfam" id="NF001261">
    <property type="entry name" value="PRK00226.1-2"/>
    <property type="match status" value="1"/>
</dbReference>
<dbReference type="RefSeq" id="WP_194116677.1">
    <property type="nucleotide sequence ID" value="NZ_JADFUA010000007.1"/>
</dbReference>
<dbReference type="InterPro" id="IPR001437">
    <property type="entry name" value="Tscrpt_elong_fac_GreA/B_C"/>
</dbReference>
<keyword evidence="3 8" id="KW-0805">Transcription regulation</keyword>
<evidence type="ECO:0000313" key="12">
    <source>
        <dbReference type="EMBL" id="MBE9610151.1"/>
    </source>
</evidence>
<keyword evidence="4 8" id="KW-0238">DNA-binding</keyword>
<dbReference type="InterPro" id="IPR036805">
    <property type="entry name" value="Tscrpt_elong_fac_GreA/B_N_sf"/>
</dbReference>
<dbReference type="PROSITE" id="PS00830">
    <property type="entry name" value="GREAB_2"/>
    <property type="match status" value="1"/>
</dbReference>
<dbReference type="PANTHER" id="PTHR30437:SF4">
    <property type="entry name" value="TRANSCRIPTION ELONGATION FACTOR GREA"/>
    <property type="match status" value="1"/>
</dbReference>
<dbReference type="InterPro" id="IPR023459">
    <property type="entry name" value="Tscrpt_elong_fac_GreA/B_fam"/>
</dbReference>
<comment type="caution">
    <text evidence="12">The sequence shown here is derived from an EMBL/GenBank/DDBJ whole genome shotgun (WGS) entry which is preliminary data.</text>
</comment>
<feature type="domain" description="Transcription elongation factor GreA/GreB C-terminal" evidence="10">
    <location>
        <begin position="85"/>
        <end position="159"/>
    </location>
</feature>